<feature type="signal peptide" evidence="1">
    <location>
        <begin position="1"/>
        <end position="16"/>
    </location>
</feature>
<organism evidence="2 3">
    <name type="scientific">Trichuris muris</name>
    <name type="common">Mouse whipworm</name>
    <dbReference type="NCBI Taxonomy" id="70415"/>
    <lineage>
        <taxon>Eukaryota</taxon>
        <taxon>Metazoa</taxon>
        <taxon>Ecdysozoa</taxon>
        <taxon>Nematoda</taxon>
        <taxon>Enoplea</taxon>
        <taxon>Dorylaimia</taxon>
        <taxon>Trichinellida</taxon>
        <taxon>Trichuridae</taxon>
        <taxon>Trichuris</taxon>
    </lineage>
</organism>
<dbReference type="WBParaSite" id="TMUE_2000010461.1">
    <property type="protein sequence ID" value="TMUE_2000010461.1"/>
    <property type="gene ID" value="WBGene00295134"/>
</dbReference>
<evidence type="ECO:0000256" key="1">
    <source>
        <dbReference type="SAM" id="SignalP"/>
    </source>
</evidence>
<dbReference type="SUPFAM" id="SSF55797">
    <property type="entry name" value="PR-1-like"/>
    <property type="match status" value="1"/>
</dbReference>
<evidence type="ECO:0000313" key="3">
    <source>
        <dbReference type="WBParaSite" id="TMUE_2000010461.1"/>
    </source>
</evidence>
<feature type="chain" id="PRO_5024364548" evidence="1">
    <location>
        <begin position="17"/>
        <end position="334"/>
    </location>
</feature>
<keyword evidence="1" id="KW-0732">Signal</keyword>
<keyword evidence="2" id="KW-1185">Reference proteome</keyword>
<reference evidence="3" key="1">
    <citation type="submission" date="2019-12" db="UniProtKB">
        <authorList>
            <consortium name="WormBaseParasite"/>
        </authorList>
    </citation>
    <scope>IDENTIFICATION</scope>
</reference>
<proteinExistence type="predicted"/>
<protein>
    <submittedName>
        <fullName evidence="3">SCP domain-containing protein</fullName>
    </submittedName>
</protein>
<dbReference type="Proteomes" id="UP000046395">
    <property type="component" value="Unassembled WGS sequence"/>
</dbReference>
<evidence type="ECO:0000313" key="2">
    <source>
        <dbReference type="Proteomes" id="UP000046395"/>
    </source>
</evidence>
<dbReference type="InterPro" id="IPR035940">
    <property type="entry name" value="CAP_sf"/>
</dbReference>
<sequence>MAWILLSLFCLGVVQTGRSETLTDLPATLAEPFILMLNYERVKSKVAAGNMGCMIWDEQMVKIAKAAQQDCTIVSNAYGAYGFVLMPAQDRLIDYPHTWATQNSDFDFASMKCKQSTKECKDFMQAMYYKGGRVGCVQCSGAVNSVICAFEHKVPETELPNSKGIPGTSCAAYERVTDQKCCSQKEKDKKRDEPQGTALVPIYRYINAMTGKTILKRSYSSRRNEFYYGILGKVALSQSYTSSCSSLVELVEWMRGRERIYTTENQKPRGAWRKGVVLGYVPSAEGICGDSKLVYRYFIWNDGYLDFYTTDPFEVEYNFVNYHIASNPFSVWST</sequence>
<name>A0A5S6QSW4_TRIMR</name>
<accession>A0A5S6QSW4</accession>
<dbReference type="Gene3D" id="3.40.33.10">
    <property type="entry name" value="CAP"/>
    <property type="match status" value="1"/>
</dbReference>
<dbReference type="AlphaFoldDB" id="A0A5S6QSW4"/>